<dbReference type="CDD" id="cd02121">
    <property type="entry name" value="PA_GCPII_like"/>
    <property type="match status" value="1"/>
</dbReference>
<comment type="similarity">
    <text evidence="1">Belongs to the peptidase M28 family. M28B subfamily.</text>
</comment>
<dbReference type="SUPFAM" id="SSF52025">
    <property type="entry name" value="PA domain"/>
    <property type="match status" value="1"/>
</dbReference>
<dbReference type="EMBL" id="CP048991">
    <property type="protein sequence ID" value="QID80568.1"/>
    <property type="molecule type" value="Genomic_DNA"/>
</dbReference>
<keyword evidence="3" id="KW-0472">Membrane</keyword>
<evidence type="ECO:0000259" key="4">
    <source>
        <dbReference type="Pfam" id="PF04253"/>
    </source>
</evidence>
<evidence type="ECO:0000256" key="2">
    <source>
        <dbReference type="SAM" id="MobiDB-lite"/>
    </source>
</evidence>
<proteinExistence type="inferred from homology"/>
<dbReference type="PANTHER" id="PTHR10404:SF46">
    <property type="entry name" value="VACUOLAR PROTEIN SORTING-ASSOCIATED PROTEIN 70"/>
    <property type="match status" value="1"/>
</dbReference>
<dbReference type="InterPro" id="IPR036757">
    <property type="entry name" value="TFR-like_dimer_dom_sf"/>
</dbReference>
<evidence type="ECO:0000313" key="7">
    <source>
        <dbReference type="Proteomes" id="UP000501346"/>
    </source>
</evidence>
<evidence type="ECO:0000259" key="5">
    <source>
        <dbReference type="Pfam" id="PF04389"/>
    </source>
</evidence>
<protein>
    <submittedName>
        <fullName evidence="6">Vacuolar protein sorting-associated protein 70</fullName>
    </submittedName>
</protein>
<dbReference type="Pfam" id="PF04389">
    <property type="entry name" value="Peptidase_M28"/>
    <property type="match status" value="1"/>
</dbReference>
<name>A0A6C1DU33_SACPS</name>
<organism evidence="6 7">
    <name type="scientific">Saccharomyces pastorianus</name>
    <name type="common">Lager yeast</name>
    <name type="synonym">Saccharomyces cerevisiae x Saccharomyces eubayanus</name>
    <dbReference type="NCBI Taxonomy" id="27292"/>
    <lineage>
        <taxon>Eukaryota</taxon>
        <taxon>Fungi</taxon>
        <taxon>Dikarya</taxon>
        <taxon>Ascomycota</taxon>
        <taxon>Saccharomycotina</taxon>
        <taxon>Saccharomycetes</taxon>
        <taxon>Saccharomycetales</taxon>
        <taxon>Saccharomycetaceae</taxon>
        <taxon>Saccharomyces</taxon>
    </lineage>
</organism>
<dbReference type="Gene3D" id="1.20.930.40">
    <property type="entry name" value="Transferrin receptor-like, dimerisation domain"/>
    <property type="match status" value="1"/>
</dbReference>
<dbReference type="SUPFAM" id="SSF53187">
    <property type="entry name" value="Zn-dependent exopeptidases"/>
    <property type="match status" value="1"/>
</dbReference>
<feature type="domain" description="Peptidase M28" evidence="5">
    <location>
        <begin position="413"/>
        <end position="583"/>
    </location>
</feature>
<dbReference type="GO" id="GO:0004180">
    <property type="term" value="F:carboxypeptidase activity"/>
    <property type="evidence" value="ECO:0007669"/>
    <property type="project" value="TreeGrafter"/>
</dbReference>
<gene>
    <name evidence="6" type="primary">VPS70_1</name>
    <name evidence="6" type="ORF">GRS66_002907</name>
</gene>
<dbReference type="Gene3D" id="3.40.630.10">
    <property type="entry name" value="Zn peptidases"/>
    <property type="match status" value="1"/>
</dbReference>
<dbReference type="InterPro" id="IPR039373">
    <property type="entry name" value="Peptidase_M28B"/>
</dbReference>
<accession>A0A6C1DU33</accession>
<feature type="region of interest" description="Disordered" evidence="2">
    <location>
        <begin position="1"/>
        <end position="40"/>
    </location>
</feature>
<dbReference type="Pfam" id="PF04253">
    <property type="entry name" value="TFR_dimer"/>
    <property type="match status" value="1"/>
</dbReference>
<evidence type="ECO:0000256" key="1">
    <source>
        <dbReference type="ARBA" id="ARBA00005634"/>
    </source>
</evidence>
<dbReference type="Proteomes" id="UP000501346">
    <property type="component" value="Chromosome ScX-SeX"/>
</dbReference>
<dbReference type="InterPro" id="IPR046450">
    <property type="entry name" value="PA_dom_sf"/>
</dbReference>
<evidence type="ECO:0000256" key="3">
    <source>
        <dbReference type="SAM" id="Phobius"/>
    </source>
</evidence>
<feature type="domain" description="Transferrin receptor-like dimerisation" evidence="4">
    <location>
        <begin position="687"/>
        <end position="777"/>
    </location>
</feature>
<dbReference type="Gene3D" id="3.50.30.30">
    <property type="match status" value="1"/>
</dbReference>
<feature type="transmembrane region" description="Helical" evidence="3">
    <location>
        <begin position="66"/>
        <end position="85"/>
    </location>
</feature>
<keyword evidence="7" id="KW-1185">Reference proteome</keyword>
<dbReference type="CDD" id="cd03874">
    <property type="entry name" value="M28_PMSA_TfR_like"/>
    <property type="match status" value="1"/>
</dbReference>
<dbReference type="OrthoDB" id="5841748at2759"/>
<keyword evidence="3" id="KW-0812">Transmembrane</keyword>
<keyword evidence="3" id="KW-1133">Transmembrane helix</keyword>
<dbReference type="InterPro" id="IPR007484">
    <property type="entry name" value="Peptidase_M28"/>
</dbReference>
<dbReference type="SUPFAM" id="SSF47672">
    <property type="entry name" value="Transferrin receptor-like dimerisation domain"/>
    <property type="match status" value="1"/>
</dbReference>
<dbReference type="AlphaFoldDB" id="A0A6C1DU33"/>
<dbReference type="FunFam" id="3.40.630.10:FF:000101">
    <property type="entry name" value="N-acetylated alpha-linked acidic dipeptidase like 1"/>
    <property type="match status" value="1"/>
</dbReference>
<dbReference type="InterPro" id="IPR007365">
    <property type="entry name" value="TFR-like_dimer_dom"/>
</dbReference>
<evidence type="ECO:0000313" key="6">
    <source>
        <dbReference type="EMBL" id="QID80568.1"/>
    </source>
</evidence>
<reference evidence="6 7" key="1">
    <citation type="journal article" date="2019" name="BMC Genomics">
        <title>Chromosome level assembly and comparative genome analysis confirm lager-brewing yeasts originated from a single hybridization.</title>
        <authorList>
            <person name="Salazar A.N."/>
            <person name="Gorter de Vries A.R."/>
            <person name="van den Broek M."/>
            <person name="Brouwers N."/>
            <person name="de la Torre Cortes P."/>
            <person name="Kuijpers N.G.A."/>
            <person name="Daran J.G."/>
            <person name="Abeel T."/>
        </authorList>
    </citation>
    <scope>NUCLEOTIDE SEQUENCE [LARGE SCALE GENOMIC DNA]</scope>
    <source>
        <strain evidence="6 7">CBS 1483</strain>
    </source>
</reference>
<sequence length="787" mass="89756">MVEPEDNEIEATGLQQYSGDSTRDDDEENTNDSFTLTSRHRGRSNTISSIVSGYEIVKEHMDKERFIYLILASLLLYLSFVAAFAPRTSLSRDFRRFHSSKLTNAEVYRIYLNSLQQENKAKEHVYKYAGHMDSELGASSALKYTLDEFLDMEYKPKIEKYYPWVGELVDTNVALLEDDRVIYQASMVEDRIRDDPATHMKRRQKGFHQYSKNGNVTAQYVFCNYGSIEDYKRLLNKNIDIEDKIHIVRSGKLVSGLKVKNAELYGASSVIIYTDPFDDGKVTEKDGYLHYPYGPARNPSYIERDAVNYFSDTPGDPTTPGYPSKDYDTEHMSPVGRVPRIPSVPMSAKDIQPILEKLNGKGFQIGPGSNIKKFRSFTGPSSFKDKVHLHNELNYTIKEIASVEVSIPGIFTEGEIIIGAHRDSLALSSAGDASSGSAILLEIARGMSRLLKHGWKPLRPIKLISWDGERSGLLGSTDYAEAHSAILRRRALVYLNLDNAVSGTSFHCKANPLLQDVIYEAAKLTEFNGHEDRTLYDHWKHDSNATISLLDGLSSYNSFQYHLGVPAANFQFSANDTSGAVYHGNSILDSPAWLEKFTSSDYKLHNTMAMFVGLTTLMLSENELARFNTHVYLKKTYNWYIEWYSKLSSAFPNDQELAHLAKRVLDLLKVATWEDSVRFDKQNELLYKECREALPVWTFYKKIKSYIKLQRSNSKSKQIDQLFITHRGLKDREWMKYSLLEPDKFQGSVGDVLPGLHEALDDMDREEVAQWLTILLSQFSNVRYLLQ</sequence>
<dbReference type="PANTHER" id="PTHR10404">
    <property type="entry name" value="N-ACETYLATED-ALPHA-LINKED ACIDIC DIPEPTIDASE"/>
    <property type="match status" value="1"/>
</dbReference>